<feature type="compositionally biased region" description="Basic and acidic residues" evidence="1">
    <location>
        <begin position="32"/>
        <end position="44"/>
    </location>
</feature>
<accession>A0A5J4Q5V3</accession>
<feature type="region of interest" description="Disordered" evidence="1">
    <location>
        <begin position="1"/>
        <end position="44"/>
    </location>
</feature>
<organism evidence="2">
    <name type="scientific">termite gut metagenome</name>
    <dbReference type="NCBI Taxonomy" id="433724"/>
    <lineage>
        <taxon>unclassified sequences</taxon>
        <taxon>metagenomes</taxon>
        <taxon>organismal metagenomes</taxon>
    </lineage>
</organism>
<comment type="caution">
    <text evidence="2">The sequence shown here is derived from an EMBL/GenBank/DDBJ whole genome shotgun (WGS) entry which is preliminary data.</text>
</comment>
<evidence type="ECO:0000313" key="2">
    <source>
        <dbReference type="EMBL" id="KAA6316161.1"/>
    </source>
</evidence>
<sequence length="44" mass="4935">MKGNERKKEKKKGKSEGGSLKKISEYQQGKTGKQDTELNLKPKA</sequence>
<proteinExistence type="predicted"/>
<name>A0A5J4Q5V3_9ZZZZ</name>
<evidence type="ECO:0000256" key="1">
    <source>
        <dbReference type="SAM" id="MobiDB-lite"/>
    </source>
</evidence>
<protein>
    <submittedName>
        <fullName evidence="2">Uncharacterized protein</fullName>
    </submittedName>
</protein>
<dbReference type="EMBL" id="SNRY01004982">
    <property type="protein sequence ID" value="KAA6316161.1"/>
    <property type="molecule type" value="Genomic_DNA"/>
</dbReference>
<dbReference type="AlphaFoldDB" id="A0A5J4Q5V3"/>
<gene>
    <name evidence="2" type="ORF">EZS27_033490</name>
</gene>
<reference evidence="2" key="1">
    <citation type="submission" date="2019-03" db="EMBL/GenBank/DDBJ databases">
        <title>Single cell metagenomics reveals metabolic interactions within the superorganism composed of flagellate Streblomastix strix and complex community of Bacteroidetes bacteria on its surface.</title>
        <authorList>
            <person name="Treitli S.C."/>
            <person name="Kolisko M."/>
            <person name="Husnik F."/>
            <person name="Keeling P."/>
            <person name="Hampl V."/>
        </authorList>
    </citation>
    <scope>NUCLEOTIDE SEQUENCE</scope>
    <source>
        <strain evidence="2">STM</strain>
    </source>
</reference>